<reference evidence="1" key="1">
    <citation type="submission" date="2022-10" db="EMBL/GenBank/DDBJ databases">
        <title>Chryseobacterium sp. nov., a novel bacterial species.</title>
        <authorList>
            <person name="Cao Y."/>
        </authorList>
    </citation>
    <scope>NUCLEOTIDE SEQUENCE</scope>
    <source>
        <strain evidence="1">CCTCC AB2015118</strain>
    </source>
</reference>
<dbReference type="Proteomes" id="UP001073122">
    <property type="component" value="Unassembled WGS sequence"/>
</dbReference>
<evidence type="ECO:0000313" key="1">
    <source>
        <dbReference type="EMBL" id="MCX8523133.1"/>
    </source>
</evidence>
<protein>
    <recommendedName>
        <fullName evidence="3">Lipocalin-like domain-containing protein</fullName>
    </recommendedName>
</protein>
<proteinExistence type="predicted"/>
<keyword evidence="2" id="KW-1185">Reference proteome</keyword>
<evidence type="ECO:0000313" key="2">
    <source>
        <dbReference type="Proteomes" id="UP001073122"/>
    </source>
</evidence>
<comment type="caution">
    <text evidence="1">The sequence shown here is derived from an EMBL/GenBank/DDBJ whole genome shotgun (WGS) entry which is preliminary data.</text>
</comment>
<dbReference type="RefSeq" id="WP_242802396.1">
    <property type="nucleotide sequence ID" value="NZ_JAOVZW010000003.1"/>
</dbReference>
<name>A0ABT3XLX8_9FLAO</name>
<dbReference type="EMBL" id="JAOVZW010000003">
    <property type="protein sequence ID" value="MCX8523133.1"/>
    <property type="molecule type" value="Genomic_DNA"/>
</dbReference>
<gene>
    <name evidence="1" type="ORF">OF897_04250</name>
</gene>
<sequence>MKKVTFNLIVGAGLVLGTAALFGQKSFNTITPVTLAEKKQDAGVEGTWKLYKADGKVVKENVTKIFAANGVIITKYPKRTTKTKWKIENGKLCTNDYDRDEFQCNDYKVTKTTLTYTFLNSEIIYTRK</sequence>
<accession>A0ABT3XLX8</accession>
<evidence type="ECO:0008006" key="3">
    <source>
        <dbReference type="Google" id="ProtNLM"/>
    </source>
</evidence>
<organism evidence="1 2">
    <name type="scientific">Chryseobacterium formosus</name>
    <dbReference type="NCBI Taxonomy" id="1537363"/>
    <lineage>
        <taxon>Bacteria</taxon>
        <taxon>Pseudomonadati</taxon>
        <taxon>Bacteroidota</taxon>
        <taxon>Flavobacteriia</taxon>
        <taxon>Flavobacteriales</taxon>
        <taxon>Weeksellaceae</taxon>
        <taxon>Chryseobacterium group</taxon>
        <taxon>Chryseobacterium</taxon>
    </lineage>
</organism>